<evidence type="ECO:0000256" key="2">
    <source>
        <dbReference type="SAM" id="SignalP"/>
    </source>
</evidence>
<feature type="region of interest" description="Disordered" evidence="1">
    <location>
        <begin position="463"/>
        <end position="496"/>
    </location>
</feature>
<feature type="chain" id="PRO_5045029511" evidence="2">
    <location>
        <begin position="19"/>
        <end position="604"/>
    </location>
</feature>
<feature type="compositionally biased region" description="Basic and acidic residues" evidence="1">
    <location>
        <begin position="178"/>
        <end position="190"/>
    </location>
</feature>
<accession>A0ABP0QXZ1</accession>
<comment type="caution">
    <text evidence="3">The sequence shown here is derived from an EMBL/GenBank/DDBJ whole genome shotgun (WGS) entry which is preliminary data.</text>
</comment>
<keyword evidence="2" id="KW-0732">Signal</keyword>
<dbReference type="Proteomes" id="UP001642464">
    <property type="component" value="Unassembled WGS sequence"/>
</dbReference>
<evidence type="ECO:0000313" key="3">
    <source>
        <dbReference type="EMBL" id="CAK9093180.1"/>
    </source>
</evidence>
<name>A0ABP0QXZ1_9DINO</name>
<evidence type="ECO:0000256" key="1">
    <source>
        <dbReference type="SAM" id="MobiDB-lite"/>
    </source>
</evidence>
<evidence type="ECO:0000313" key="4">
    <source>
        <dbReference type="EMBL" id="CAK9093281.1"/>
    </source>
</evidence>
<dbReference type="EMBL" id="CAXAMM010040451">
    <property type="protein sequence ID" value="CAK9093281.1"/>
    <property type="molecule type" value="Genomic_DNA"/>
</dbReference>
<protein>
    <submittedName>
        <fullName evidence="3">Decarboxylating</fullName>
    </submittedName>
</protein>
<keyword evidence="5" id="KW-1185">Reference proteome</keyword>
<feature type="signal peptide" evidence="2">
    <location>
        <begin position="1"/>
        <end position="18"/>
    </location>
</feature>
<organism evidence="3 5">
    <name type="scientific">Durusdinium trenchii</name>
    <dbReference type="NCBI Taxonomy" id="1381693"/>
    <lineage>
        <taxon>Eukaryota</taxon>
        <taxon>Sar</taxon>
        <taxon>Alveolata</taxon>
        <taxon>Dinophyceae</taxon>
        <taxon>Suessiales</taxon>
        <taxon>Symbiodiniaceae</taxon>
        <taxon>Durusdinium</taxon>
    </lineage>
</organism>
<dbReference type="EMBL" id="CAXAMM010040440">
    <property type="protein sequence ID" value="CAK9093180.1"/>
    <property type="molecule type" value="Genomic_DNA"/>
</dbReference>
<feature type="compositionally biased region" description="Basic residues" evidence="1">
    <location>
        <begin position="134"/>
        <end position="144"/>
    </location>
</feature>
<proteinExistence type="predicted"/>
<sequence length="604" mass="65467">MVLFLATLFAGFFAFSSSQSGPGFSGVWHYVDLPAILCPGGPGFAEFVIQKPAGADNAPHVFTIFRTTNNAMTISFMARGSAGRTIADQSAGINLQPVSPGQYGRRLANGTMPTRKSKGSMAKGTVESQEFLSKPRRLSSRRRSSWSSSSSSRRRSYTDSRRRTSVTSSPRRRAATLSDRRRSTVDESRRRMTPVITDAFRRRSPSFSSSRRRSTFTSQGFSNPAHPNFGQYGYVNQNYAYQNYGGHMPMTTPYGYSGANAYQGSSGSGMKIALAGGAGLLAGIAANRMMHHWGGYSRDQIMNSQCSSGHWQGTCSSCVSQYGANSCNAMLQPHFNAARDDLMNTGFIPSQVMFPLHVRVTHVAGPEFNPMLICNPPAPGMASPPVPQVFFALTALQTYSGSQGNQPYADYSQYGGYSPGYDQQTNRGSVIGSLASTLLLCCCCCGIGAFCCIKKGKLGGDSSSDDESLELSHHGHQPNPYWDQAQPHTTIGGSGGFMGTAAPNGKPWLEYCRGGEPEISSGNFIVGPWGECLAWAVIYEHQNKWEDDPQYENLGPVGGVIRAMMEHASDDDAEDVQHAAEELEVYCQEAIRQGKPLPVINQRA</sequence>
<gene>
    <name evidence="3" type="ORF">SCF082_LOCUS43835</name>
    <name evidence="4" type="ORF">SCF082_LOCUS43878</name>
</gene>
<reference evidence="3 5" key="1">
    <citation type="submission" date="2024-02" db="EMBL/GenBank/DDBJ databases">
        <authorList>
            <person name="Chen Y."/>
            <person name="Shah S."/>
            <person name="Dougan E. K."/>
            <person name="Thang M."/>
            <person name="Chan C."/>
        </authorList>
    </citation>
    <scope>NUCLEOTIDE SEQUENCE [LARGE SCALE GENOMIC DNA]</scope>
</reference>
<evidence type="ECO:0000313" key="5">
    <source>
        <dbReference type="Proteomes" id="UP001642464"/>
    </source>
</evidence>
<feature type="region of interest" description="Disordered" evidence="1">
    <location>
        <begin position="93"/>
        <end position="222"/>
    </location>
</feature>